<dbReference type="Pfam" id="PF22772">
    <property type="entry name" value="WsaF_C"/>
    <property type="match status" value="1"/>
</dbReference>
<sequence>MNPVSAGLRVLRREGPRELARRAARVAAVRLGALDPELPLDPRDIADSALLTLPVPAARPPRGSSLTVGWLLTPPAPGSGGHTTLFRMVEALEAAGHRCVLFLVDRHGGDARQQERTLRAWWPGVRAEVRSAAEGLAGVDAAIASSWETAHVLASRGRTPMRRLYFVQDYEPWFYPRGAAYALAEDTYRFGFRCLALGEAVAGALRREIGLRPDVTSFGCDTETYRPLPGALRDGVVAYARPGVPRRGWELARLALERFHAMRPAVRIHVYGATVRDLPFPATQHGKLAPTNLNRLYTRCVAGVAMSFTNISLVAEEMLAAGVVPVVGDTADARADLPGGAVAWARPTPAGIAEALAAAVDHPDRDARAVRVARTARPGGWRQAQADVVRIVEDEVFGPAHGRSAAPVAAVARGGR</sequence>
<dbReference type="SUPFAM" id="SSF53756">
    <property type="entry name" value="UDP-Glycosyltransferase/glycogen phosphorylase"/>
    <property type="match status" value="1"/>
</dbReference>
<name>A0A917IJ42_9MICO</name>
<evidence type="ECO:0000259" key="2">
    <source>
        <dbReference type="Pfam" id="PF22772"/>
    </source>
</evidence>
<evidence type="ECO:0000259" key="1">
    <source>
        <dbReference type="Pfam" id="PF21374"/>
    </source>
</evidence>
<keyword evidence="3" id="KW-0808">Transferase</keyword>
<feature type="domain" description="WsaF N-terminal" evidence="1">
    <location>
        <begin position="157"/>
        <end position="193"/>
    </location>
</feature>
<evidence type="ECO:0000313" key="4">
    <source>
        <dbReference type="Proteomes" id="UP000657592"/>
    </source>
</evidence>
<gene>
    <name evidence="3" type="ORF">GCM10010921_26990</name>
</gene>
<reference evidence="3" key="1">
    <citation type="journal article" date="2014" name="Int. J. Syst. Evol. Microbiol.">
        <title>Complete genome sequence of Corynebacterium casei LMG S-19264T (=DSM 44701T), isolated from a smear-ripened cheese.</title>
        <authorList>
            <consortium name="US DOE Joint Genome Institute (JGI-PGF)"/>
            <person name="Walter F."/>
            <person name="Albersmeier A."/>
            <person name="Kalinowski J."/>
            <person name="Ruckert C."/>
        </authorList>
    </citation>
    <scope>NUCLEOTIDE SEQUENCE</scope>
    <source>
        <strain evidence="3">CGMCC 1.15794</strain>
    </source>
</reference>
<evidence type="ECO:0000313" key="3">
    <source>
        <dbReference type="EMBL" id="GGH49060.1"/>
    </source>
</evidence>
<accession>A0A917IJ42</accession>
<dbReference type="Proteomes" id="UP000657592">
    <property type="component" value="Unassembled WGS sequence"/>
</dbReference>
<feature type="domain" description="WsaF C-terminal" evidence="2">
    <location>
        <begin position="236"/>
        <end position="356"/>
    </location>
</feature>
<dbReference type="EMBL" id="BMJY01000016">
    <property type="protein sequence ID" value="GGH49060.1"/>
    <property type="molecule type" value="Genomic_DNA"/>
</dbReference>
<organism evidence="3 4">
    <name type="scientific">Microbacterium album</name>
    <dbReference type="NCBI Taxonomy" id="2053191"/>
    <lineage>
        <taxon>Bacteria</taxon>
        <taxon>Bacillati</taxon>
        <taxon>Actinomycetota</taxon>
        <taxon>Actinomycetes</taxon>
        <taxon>Micrococcales</taxon>
        <taxon>Microbacteriaceae</taxon>
        <taxon>Microbacterium</taxon>
    </lineage>
</organism>
<dbReference type="GO" id="GO:0030247">
    <property type="term" value="F:polysaccharide binding"/>
    <property type="evidence" value="ECO:0007669"/>
    <property type="project" value="InterPro"/>
</dbReference>
<dbReference type="AlphaFoldDB" id="A0A917IJ42"/>
<keyword evidence="4" id="KW-1185">Reference proteome</keyword>
<proteinExistence type="predicted"/>
<dbReference type="InterPro" id="IPR055050">
    <property type="entry name" value="WsaF_C"/>
</dbReference>
<dbReference type="RefSeq" id="WP_188756831.1">
    <property type="nucleotide sequence ID" value="NZ_BMJY01000016.1"/>
</dbReference>
<dbReference type="Gene3D" id="3.40.50.11090">
    <property type="match status" value="1"/>
</dbReference>
<comment type="caution">
    <text evidence="3">The sequence shown here is derived from an EMBL/GenBank/DDBJ whole genome shotgun (WGS) entry which is preliminary data.</text>
</comment>
<dbReference type="InterPro" id="IPR048510">
    <property type="entry name" value="WsaF_N"/>
</dbReference>
<reference evidence="3" key="2">
    <citation type="submission" date="2020-09" db="EMBL/GenBank/DDBJ databases">
        <authorList>
            <person name="Sun Q."/>
            <person name="Zhou Y."/>
        </authorList>
    </citation>
    <scope>NUCLEOTIDE SEQUENCE</scope>
    <source>
        <strain evidence="3">CGMCC 1.15794</strain>
    </source>
</reference>
<dbReference type="GO" id="GO:0016740">
    <property type="term" value="F:transferase activity"/>
    <property type="evidence" value="ECO:0007669"/>
    <property type="project" value="UniProtKB-KW"/>
</dbReference>
<protein>
    <submittedName>
        <fullName evidence="3">Glycosyl transferase family 1</fullName>
    </submittedName>
</protein>
<dbReference type="Gene3D" id="3.40.50.2000">
    <property type="entry name" value="Glycogen Phosphorylase B"/>
    <property type="match status" value="1"/>
</dbReference>
<dbReference type="Pfam" id="PF21374">
    <property type="entry name" value="WsaF_N"/>
    <property type="match status" value="1"/>
</dbReference>